<evidence type="ECO:0000313" key="3">
    <source>
        <dbReference type="EMBL" id="AVP99084.1"/>
    </source>
</evidence>
<sequence>MSESETTIARRNLLQSALGLSVLAAIGPTPAQAAADDATETNASPAKSAADVPKGLPGQFDFLSGEWRIKNRKRKADSPGGWDEFEGEATCTSLLGGRVHVEELRIPARDFAGMGLRVLEAATGIWHDIWVNAKAGVVVGPGMPGGFEDGVGSFIVTETVDGKTSIYRSVWDRITPNSCRWHQATSNDSGQTWEMDWEMHWTRHQVF</sequence>
<feature type="region of interest" description="Disordered" evidence="1">
    <location>
        <begin position="33"/>
        <end position="57"/>
    </location>
</feature>
<dbReference type="OrthoDB" id="9814791at2"/>
<feature type="signal peptide" evidence="2">
    <location>
        <begin position="1"/>
        <end position="33"/>
    </location>
</feature>
<dbReference type="PROSITE" id="PS51318">
    <property type="entry name" value="TAT"/>
    <property type="match status" value="1"/>
</dbReference>
<dbReference type="Proteomes" id="UP000241074">
    <property type="component" value="Chromosome"/>
</dbReference>
<dbReference type="InterPro" id="IPR006311">
    <property type="entry name" value="TAT_signal"/>
</dbReference>
<gene>
    <name evidence="3" type="ORF">C7S18_18770</name>
</gene>
<evidence type="ECO:0000313" key="4">
    <source>
        <dbReference type="Proteomes" id="UP000241074"/>
    </source>
</evidence>
<keyword evidence="4" id="KW-1185">Reference proteome</keyword>
<evidence type="ECO:0000256" key="1">
    <source>
        <dbReference type="SAM" id="MobiDB-lite"/>
    </source>
</evidence>
<protein>
    <submittedName>
        <fullName evidence="3">DUF1579 domain-containing protein</fullName>
    </submittedName>
</protein>
<dbReference type="RefSeq" id="WP_106893003.1">
    <property type="nucleotide sequence ID" value="NZ_CP027860.1"/>
</dbReference>
<accession>A0A2P1PWC5</accession>
<keyword evidence="2" id="KW-0732">Signal</keyword>
<reference evidence="3 4" key="1">
    <citation type="submission" date="2018-03" db="EMBL/GenBank/DDBJ databases">
        <title>Ahniella affigens gen. nov., sp. nov., a gammaproteobacterium isolated from sandy soil near a stream.</title>
        <authorList>
            <person name="Ko Y."/>
            <person name="Kim J.-H."/>
        </authorList>
    </citation>
    <scope>NUCLEOTIDE SEQUENCE [LARGE SCALE GENOMIC DNA]</scope>
    <source>
        <strain evidence="3 4">D13</strain>
    </source>
</reference>
<name>A0A2P1PWC5_9GAMM</name>
<dbReference type="EMBL" id="CP027860">
    <property type="protein sequence ID" value="AVP99084.1"/>
    <property type="molecule type" value="Genomic_DNA"/>
</dbReference>
<dbReference type="KEGG" id="xba:C7S18_18770"/>
<feature type="chain" id="PRO_5015180635" evidence="2">
    <location>
        <begin position="34"/>
        <end position="207"/>
    </location>
</feature>
<evidence type="ECO:0000256" key="2">
    <source>
        <dbReference type="SAM" id="SignalP"/>
    </source>
</evidence>
<dbReference type="AlphaFoldDB" id="A0A2P1PWC5"/>
<reference evidence="3 4" key="2">
    <citation type="submission" date="2018-03" db="EMBL/GenBank/DDBJ databases">
        <authorList>
            <person name="Keele B.F."/>
        </authorList>
    </citation>
    <scope>NUCLEOTIDE SEQUENCE [LARGE SCALE GENOMIC DNA]</scope>
    <source>
        <strain evidence="3 4">D13</strain>
    </source>
</reference>
<organism evidence="3 4">
    <name type="scientific">Ahniella affigens</name>
    <dbReference type="NCBI Taxonomy" id="2021234"/>
    <lineage>
        <taxon>Bacteria</taxon>
        <taxon>Pseudomonadati</taxon>
        <taxon>Pseudomonadota</taxon>
        <taxon>Gammaproteobacteria</taxon>
        <taxon>Lysobacterales</taxon>
        <taxon>Rhodanobacteraceae</taxon>
        <taxon>Ahniella</taxon>
    </lineage>
</organism>
<proteinExistence type="predicted"/>